<evidence type="ECO:0000313" key="3">
    <source>
        <dbReference type="EMBL" id="KEP46000.1"/>
    </source>
</evidence>
<dbReference type="Proteomes" id="UP000027456">
    <property type="component" value="Unassembled WGS sequence"/>
</dbReference>
<dbReference type="InterPro" id="IPR045341">
    <property type="entry name" value="DUF6532"/>
</dbReference>
<proteinExistence type="predicted"/>
<accession>A0A074RKX1</accession>
<dbReference type="EMBL" id="AZST01001341">
    <property type="protein sequence ID" value="KEP46000.1"/>
    <property type="molecule type" value="Genomic_DNA"/>
</dbReference>
<feature type="domain" description="DUF6532" evidence="2">
    <location>
        <begin position="98"/>
        <end position="290"/>
    </location>
</feature>
<feature type="compositionally biased region" description="Basic and acidic residues" evidence="1">
    <location>
        <begin position="456"/>
        <end position="466"/>
    </location>
</feature>
<feature type="non-terminal residue" evidence="3">
    <location>
        <position position="1"/>
    </location>
</feature>
<sequence length="513" mass="58117">DKGKRKAAEESAPPAKRLHTDVVAPRVGPSNPTGNSSGKKALANSNSNTVSSSRHRSLTTQVDSQSVGRNDIGNVNNSINRGRVKDYSGVERSILEQAGEAYKAIMVIKGMYETDAQILAQRRREAWQMACDEFEVDVADIPLTRAHIQSMVDRLVSWRGKTNKYIEPHVQYYFFGRSYPKLTTEQVYEYIDKLKEGVLHTRMRRDPGRGRFQNPILQICMNLFIFRDPSDIGVKYIDMFRKPSAELVAYFCAIIEHRCERNAPDAPTEDTMNFDTQRKSYLTHLGSHRVWLKKRNTVRWKMIQEQLFQRGFKHSKASAETATSGVNRYMIHEDDVISDNPDDNELAAWEAELEGFEIPCRQSTDNRNTTPEDDGDGGYQTDRSEGGAGDWYDDRNAPTDLYDNEGVDELEEPADGQGTMDNGYAIEQEAQVEDEGLYGGNGEWDNGGTSWNPGETHMETDPNGRDGDDEQEYTQHAGNPVNDYDRTLSSDYGDDFVPRTRKVIVSEDEDQDE</sequence>
<dbReference type="OrthoDB" id="3192693at2759"/>
<evidence type="ECO:0000259" key="2">
    <source>
        <dbReference type="Pfam" id="PF20149"/>
    </source>
</evidence>
<organism evidence="3 4">
    <name type="scientific">Rhizoctonia solani 123E</name>
    <dbReference type="NCBI Taxonomy" id="1423351"/>
    <lineage>
        <taxon>Eukaryota</taxon>
        <taxon>Fungi</taxon>
        <taxon>Dikarya</taxon>
        <taxon>Basidiomycota</taxon>
        <taxon>Agaricomycotina</taxon>
        <taxon>Agaricomycetes</taxon>
        <taxon>Cantharellales</taxon>
        <taxon>Ceratobasidiaceae</taxon>
        <taxon>Rhizoctonia</taxon>
    </lineage>
</organism>
<feature type="region of interest" description="Disordered" evidence="1">
    <location>
        <begin position="1"/>
        <end position="80"/>
    </location>
</feature>
<comment type="caution">
    <text evidence="3">The sequence shown here is derived from an EMBL/GenBank/DDBJ whole genome shotgun (WGS) entry which is preliminary data.</text>
</comment>
<dbReference type="Pfam" id="PF20149">
    <property type="entry name" value="DUF6532"/>
    <property type="match status" value="1"/>
</dbReference>
<reference evidence="3 4" key="1">
    <citation type="submission" date="2013-12" db="EMBL/GenBank/DDBJ databases">
        <authorList>
            <person name="Cubeta M."/>
            <person name="Pakala S."/>
            <person name="Fedorova N."/>
            <person name="Thomas E."/>
            <person name="Dean R."/>
            <person name="Jabaji S."/>
            <person name="Neate S."/>
            <person name="Toda T."/>
            <person name="Tavantzis S."/>
            <person name="Vilgalys R."/>
            <person name="Bharathan N."/>
            <person name="Pakala S."/>
            <person name="Losada L.S."/>
            <person name="Zafar N."/>
            <person name="Nierman W."/>
        </authorList>
    </citation>
    <scope>NUCLEOTIDE SEQUENCE [LARGE SCALE GENOMIC DNA]</scope>
    <source>
        <strain evidence="3 4">123E</strain>
    </source>
</reference>
<evidence type="ECO:0000313" key="4">
    <source>
        <dbReference type="Proteomes" id="UP000027456"/>
    </source>
</evidence>
<feature type="region of interest" description="Disordered" evidence="1">
    <location>
        <begin position="436"/>
        <end position="513"/>
    </location>
</feature>
<dbReference type="AlphaFoldDB" id="A0A074RKX1"/>
<evidence type="ECO:0000256" key="1">
    <source>
        <dbReference type="SAM" id="MobiDB-lite"/>
    </source>
</evidence>
<feature type="compositionally biased region" description="Polar residues" evidence="1">
    <location>
        <begin position="30"/>
        <end position="80"/>
    </location>
</feature>
<keyword evidence="4" id="KW-1185">Reference proteome</keyword>
<protein>
    <recommendedName>
        <fullName evidence="2">DUF6532 domain-containing protein</fullName>
    </recommendedName>
</protein>
<feature type="region of interest" description="Disordered" evidence="1">
    <location>
        <begin position="356"/>
        <end position="403"/>
    </location>
</feature>
<name>A0A074RKX1_9AGAM</name>
<gene>
    <name evidence="3" type="ORF">V565_224980</name>
</gene>
<dbReference type="HOGENOM" id="CLU_531654_0_0_1"/>